<feature type="transmembrane region" description="Helical" evidence="8">
    <location>
        <begin position="467"/>
        <end position="486"/>
    </location>
</feature>
<dbReference type="GO" id="GO:0016020">
    <property type="term" value="C:membrane"/>
    <property type="evidence" value="ECO:0007669"/>
    <property type="project" value="UniProtKB-SubCell"/>
</dbReference>
<evidence type="ECO:0008006" key="11">
    <source>
        <dbReference type="Google" id="ProtNLM"/>
    </source>
</evidence>
<dbReference type="GO" id="GO:0046474">
    <property type="term" value="P:glycerophospholipid biosynthetic process"/>
    <property type="evidence" value="ECO:0007669"/>
    <property type="project" value="TreeGrafter"/>
</dbReference>
<organism evidence="9 10">
    <name type="scientific">Cladophialophora carrionii CBS 160.54</name>
    <dbReference type="NCBI Taxonomy" id="1279043"/>
    <lineage>
        <taxon>Eukaryota</taxon>
        <taxon>Fungi</taxon>
        <taxon>Dikarya</taxon>
        <taxon>Ascomycota</taxon>
        <taxon>Pezizomycotina</taxon>
        <taxon>Eurotiomycetes</taxon>
        <taxon>Chaetothyriomycetidae</taxon>
        <taxon>Chaetothyriales</taxon>
        <taxon>Herpotrichiellaceae</taxon>
        <taxon>Cladophialophora</taxon>
    </lineage>
</organism>
<evidence type="ECO:0000256" key="4">
    <source>
        <dbReference type="ARBA" id="ARBA00022989"/>
    </source>
</evidence>
<evidence type="ECO:0000256" key="2">
    <source>
        <dbReference type="ARBA" id="ARBA00022679"/>
    </source>
</evidence>
<dbReference type="InterPro" id="IPR004299">
    <property type="entry name" value="MBOAT_fam"/>
</dbReference>
<dbReference type="PANTHER" id="PTHR13906">
    <property type="entry name" value="PORCUPINE"/>
    <property type="match status" value="1"/>
</dbReference>
<keyword evidence="4 8" id="KW-1133">Transmembrane helix</keyword>
<keyword evidence="6" id="KW-0012">Acyltransferase</keyword>
<dbReference type="OrthoDB" id="286734at2759"/>
<dbReference type="HOGENOM" id="CLU_011340_5_0_1"/>
<dbReference type="GO" id="GO:0030258">
    <property type="term" value="P:lipid modification"/>
    <property type="evidence" value="ECO:0007669"/>
    <property type="project" value="TreeGrafter"/>
</dbReference>
<dbReference type="GeneID" id="19979299"/>
<dbReference type="AlphaFoldDB" id="V9DR05"/>
<evidence type="ECO:0000256" key="5">
    <source>
        <dbReference type="ARBA" id="ARBA00023136"/>
    </source>
</evidence>
<sequence>MLPGIDTPFLWLSGVVGASVDELKLLFVFISSYPLAAWLKRLPDNKPHYKSIFSVIICLFYLVGLFDLWTGVGTLLIDAIGTYVIIYVVDGSLMPWLTTDRTLTFAGPRFLMGHMAISHIERQRINDPSLVDITGGQMVLIMKLHALAWNYHDGHMKPELLTDSQKERAVYKLPELLDYAGYVFFFPSIFTGPAFDYVDYKRWLDGSIYALPPETPSKSPPAKNVSRSKKIEVPHSTIPATRKAIGGLLWIGLFLQFSKWYNVALVLSDKYLTYSFPYRVWILQLLGFTSRMKYYGVWSLTEGACIMAGISYNGIDEKTGKAKWDHLENVNPLGIELAQNSRAYLDNWNKNTNKWLRNYVYLRVTPAGKRPGFRATLATFLTSAFWHGFYPGYYLTFLLAAFIQTVAKNFRRHLRPFFLTPDGKSATKWKIYYDVAGYVATQLAFCFTTAPFVILGWNDSLKCWARVYFYAVIGVAVSMAFFASPAKKMLVRQLDRRNHPHVRKTVAEETQHPPSLGLPNDPGREIDDAIDEIRAEIETRQRRGSSVTMPTGDGLKRAIEQKLGHRLEMPPWKVPQVFGSNESHEAGNKVLGDQARAELENASARGAAEGKKVK</sequence>
<dbReference type="GO" id="GO:0003841">
    <property type="term" value="F:1-acylglycerol-3-phosphate O-acyltransferase activity"/>
    <property type="evidence" value="ECO:0007669"/>
    <property type="project" value="TreeGrafter"/>
</dbReference>
<comment type="subcellular location">
    <subcellularLocation>
        <location evidence="1">Membrane</location>
        <topology evidence="1">Multi-pass membrane protein</topology>
    </subcellularLocation>
</comment>
<dbReference type="Proteomes" id="UP000030678">
    <property type="component" value="Unassembled WGS sequence"/>
</dbReference>
<keyword evidence="5 8" id="KW-0472">Membrane</keyword>
<dbReference type="PANTHER" id="PTHR13906:SF4">
    <property type="entry name" value="LYSOPHOSPHOLIPID ACYLTRANSFERASE 6"/>
    <property type="match status" value="1"/>
</dbReference>
<feature type="region of interest" description="Disordered" evidence="7">
    <location>
        <begin position="574"/>
        <end position="614"/>
    </location>
</feature>
<feature type="transmembrane region" description="Helical" evidence="8">
    <location>
        <begin position="431"/>
        <end position="455"/>
    </location>
</feature>
<feature type="transmembrane region" description="Helical" evidence="8">
    <location>
        <begin position="393"/>
        <end position="410"/>
    </location>
</feature>
<name>V9DR05_9EURO</name>
<dbReference type="RefSeq" id="XP_008722431.1">
    <property type="nucleotide sequence ID" value="XM_008724209.1"/>
</dbReference>
<evidence type="ECO:0000256" key="8">
    <source>
        <dbReference type="SAM" id="Phobius"/>
    </source>
</evidence>
<proteinExistence type="predicted"/>
<dbReference type="GO" id="GO:0047184">
    <property type="term" value="F:1-acylglycerophosphocholine O-acyltransferase activity"/>
    <property type="evidence" value="ECO:0007669"/>
    <property type="project" value="TreeGrafter"/>
</dbReference>
<protein>
    <recommendedName>
        <fullName evidence="11">Lysophospholipid acyltransferase</fullName>
    </recommendedName>
</protein>
<feature type="transmembrane region" description="Helical" evidence="8">
    <location>
        <begin position="75"/>
        <end position="97"/>
    </location>
</feature>
<dbReference type="VEuPathDB" id="FungiDB:G647_00806"/>
<feature type="region of interest" description="Disordered" evidence="7">
    <location>
        <begin position="503"/>
        <end position="524"/>
    </location>
</feature>
<evidence type="ECO:0000313" key="9">
    <source>
        <dbReference type="EMBL" id="ETI28357.1"/>
    </source>
</evidence>
<dbReference type="Pfam" id="PF03062">
    <property type="entry name" value="MBOAT"/>
    <property type="match status" value="1"/>
</dbReference>
<keyword evidence="3 8" id="KW-0812">Transmembrane</keyword>
<evidence type="ECO:0000256" key="3">
    <source>
        <dbReference type="ARBA" id="ARBA00022692"/>
    </source>
</evidence>
<evidence type="ECO:0000256" key="7">
    <source>
        <dbReference type="SAM" id="MobiDB-lite"/>
    </source>
</evidence>
<dbReference type="EMBL" id="KB822697">
    <property type="protein sequence ID" value="ETI28357.1"/>
    <property type="molecule type" value="Genomic_DNA"/>
</dbReference>
<reference evidence="9 10" key="1">
    <citation type="submission" date="2013-03" db="EMBL/GenBank/DDBJ databases">
        <title>The Genome Sequence of Cladophialophora carrionii CBS 160.54.</title>
        <authorList>
            <consortium name="The Broad Institute Genomics Platform"/>
            <person name="Cuomo C."/>
            <person name="de Hoog S."/>
            <person name="Gorbushina A."/>
            <person name="Walker B."/>
            <person name="Young S.K."/>
            <person name="Zeng Q."/>
            <person name="Gargeya S."/>
            <person name="Fitzgerald M."/>
            <person name="Haas B."/>
            <person name="Abouelleil A."/>
            <person name="Allen A.W."/>
            <person name="Alvarado L."/>
            <person name="Arachchi H.M."/>
            <person name="Berlin A.M."/>
            <person name="Chapman S.B."/>
            <person name="Gainer-Dewar J."/>
            <person name="Goldberg J."/>
            <person name="Griggs A."/>
            <person name="Gujja S."/>
            <person name="Hansen M."/>
            <person name="Howarth C."/>
            <person name="Imamovic A."/>
            <person name="Ireland A."/>
            <person name="Larimer J."/>
            <person name="McCowan C."/>
            <person name="Murphy C."/>
            <person name="Pearson M."/>
            <person name="Poon T.W."/>
            <person name="Priest M."/>
            <person name="Roberts A."/>
            <person name="Saif S."/>
            <person name="Shea T."/>
            <person name="Sisk P."/>
            <person name="Sykes S."/>
            <person name="Wortman J."/>
            <person name="Nusbaum C."/>
            <person name="Birren B."/>
        </authorList>
    </citation>
    <scope>NUCLEOTIDE SEQUENCE [LARGE SCALE GENOMIC DNA]</scope>
    <source>
        <strain evidence="9 10">CBS 160.54</strain>
    </source>
</reference>
<gene>
    <name evidence="9" type="ORF">G647_00806</name>
</gene>
<accession>V9DR05</accession>
<feature type="transmembrane region" description="Helical" evidence="8">
    <location>
        <begin position="51"/>
        <end position="69"/>
    </location>
</feature>
<evidence type="ECO:0000256" key="6">
    <source>
        <dbReference type="ARBA" id="ARBA00023315"/>
    </source>
</evidence>
<keyword evidence="2" id="KW-0808">Transferase</keyword>
<dbReference type="GO" id="GO:0005783">
    <property type="term" value="C:endoplasmic reticulum"/>
    <property type="evidence" value="ECO:0007669"/>
    <property type="project" value="TreeGrafter"/>
</dbReference>
<evidence type="ECO:0000256" key="1">
    <source>
        <dbReference type="ARBA" id="ARBA00004141"/>
    </source>
</evidence>
<evidence type="ECO:0000313" key="10">
    <source>
        <dbReference type="Proteomes" id="UP000030678"/>
    </source>
</evidence>
<dbReference type="InterPro" id="IPR049941">
    <property type="entry name" value="LPLAT_7/PORCN-like"/>
</dbReference>